<dbReference type="Proteomes" id="UP001301769">
    <property type="component" value="Unassembled WGS sequence"/>
</dbReference>
<organism evidence="3 4">
    <name type="scientific">Rhypophila decipiens</name>
    <dbReference type="NCBI Taxonomy" id="261697"/>
    <lineage>
        <taxon>Eukaryota</taxon>
        <taxon>Fungi</taxon>
        <taxon>Dikarya</taxon>
        <taxon>Ascomycota</taxon>
        <taxon>Pezizomycotina</taxon>
        <taxon>Sordariomycetes</taxon>
        <taxon>Sordariomycetidae</taxon>
        <taxon>Sordariales</taxon>
        <taxon>Naviculisporaceae</taxon>
        <taxon>Rhypophila</taxon>
    </lineage>
</organism>
<evidence type="ECO:0000259" key="2">
    <source>
        <dbReference type="Pfam" id="PF06722"/>
    </source>
</evidence>
<dbReference type="Gene3D" id="3.40.50.2000">
    <property type="entry name" value="Glycogen Phosphorylase B"/>
    <property type="match status" value="2"/>
</dbReference>
<sequence length="461" mass="49798">MADMAKSTPTTKPNLILTCTPGKGHVHPISTIAKALIQAGYPLTVVSSSHYRPTFTSLGARYVAIQGYGDYWDGDRDAKWPQHALLAPGSPEQFAYALEHSFFRVIPDQLRAVQTAISQLRTESPTSPIIVLNESASVGALPLMRSCDGPKPDGMIGIGINPVSLSSRDVPPFGPGLPLPRNDEDRAAYAAMQAHMNKTIFAKPLQVLDEILESVGVGKIRKEDGPAFDAPYTWPDRFLQMCPASIMYPRSDAPSTFRYAGGLPKLLPNTTPELPEWWNEAVIQNPQNNKIVFVCQGTVIFDYGALVLPTIEALRNRPNTIVIAVLGLRGATLPSQQNIPANVHVADYLPYDAILPHADVFVGNGGYGGVIHSLSHGTPMVLAGETEDKAEMCAITAWAGAAVNLRSGRPSVAAIREGVDEVLGDGRYKEVCENIKREMEGSDPLRVIGENVDELVRAAGF</sequence>
<dbReference type="PANTHER" id="PTHR21015:SF22">
    <property type="entry name" value="GLYCOSYLTRANSFERASE"/>
    <property type="match status" value="1"/>
</dbReference>
<protein>
    <recommendedName>
        <fullName evidence="2">Erythromycin biosynthesis protein CIII-like C-terminal domain-containing protein</fullName>
    </recommendedName>
</protein>
<evidence type="ECO:0000256" key="1">
    <source>
        <dbReference type="ARBA" id="ARBA00022679"/>
    </source>
</evidence>
<evidence type="ECO:0000313" key="4">
    <source>
        <dbReference type="Proteomes" id="UP001301769"/>
    </source>
</evidence>
<proteinExistence type="predicted"/>
<dbReference type="CDD" id="cd03784">
    <property type="entry name" value="GT1_Gtf-like"/>
    <property type="match status" value="1"/>
</dbReference>
<dbReference type="PANTHER" id="PTHR21015">
    <property type="entry name" value="UDP-N-ACETYLGLUCOSAMINE--N-ACETYLMURAMYL-(PENTAPEPTIDE) PYROPHOSPHORYL-UNDECAPRENOL N-ACETYLGLUCOSAMINE TRANSFERASE 1"/>
    <property type="match status" value="1"/>
</dbReference>
<gene>
    <name evidence="3" type="ORF">QBC37DRAFT_386174</name>
</gene>
<evidence type="ECO:0000313" key="3">
    <source>
        <dbReference type="EMBL" id="KAK4215592.1"/>
    </source>
</evidence>
<dbReference type="InterPro" id="IPR002213">
    <property type="entry name" value="UDP_glucos_trans"/>
</dbReference>
<feature type="domain" description="Erythromycin biosynthesis protein CIII-like C-terminal" evidence="2">
    <location>
        <begin position="328"/>
        <end position="441"/>
    </location>
</feature>
<name>A0AAN6YG90_9PEZI</name>
<keyword evidence="4" id="KW-1185">Reference proteome</keyword>
<dbReference type="SUPFAM" id="SSF53756">
    <property type="entry name" value="UDP-Glycosyltransferase/glycogen phosphorylase"/>
    <property type="match status" value="1"/>
</dbReference>
<keyword evidence="1" id="KW-0808">Transferase</keyword>
<dbReference type="InterPro" id="IPR010610">
    <property type="entry name" value="EryCIII-like_C"/>
</dbReference>
<reference evidence="3" key="2">
    <citation type="submission" date="2023-05" db="EMBL/GenBank/DDBJ databases">
        <authorList>
            <consortium name="Lawrence Berkeley National Laboratory"/>
            <person name="Steindorff A."/>
            <person name="Hensen N."/>
            <person name="Bonometti L."/>
            <person name="Westerberg I."/>
            <person name="Brannstrom I.O."/>
            <person name="Guillou S."/>
            <person name="Cros-Aarteil S."/>
            <person name="Calhoun S."/>
            <person name="Haridas S."/>
            <person name="Kuo A."/>
            <person name="Mondo S."/>
            <person name="Pangilinan J."/>
            <person name="Riley R."/>
            <person name="Labutti K."/>
            <person name="Andreopoulos B."/>
            <person name="Lipzen A."/>
            <person name="Chen C."/>
            <person name="Yanf M."/>
            <person name="Daum C."/>
            <person name="Ng V."/>
            <person name="Clum A."/>
            <person name="Ohm R."/>
            <person name="Martin F."/>
            <person name="Silar P."/>
            <person name="Natvig D."/>
            <person name="Lalanne C."/>
            <person name="Gautier V."/>
            <person name="Ament-Velasquez S.L."/>
            <person name="Kruys A."/>
            <person name="Hutchinson M.I."/>
            <person name="Powell A.J."/>
            <person name="Barry K."/>
            <person name="Miller A.N."/>
            <person name="Grigoriev I.V."/>
            <person name="Debuchy R."/>
            <person name="Gladieux P."/>
            <person name="Thoren M.H."/>
            <person name="Johannesson H."/>
        </authorList>
    </citation>
    <scope>NUCLEOTIDE SEQUENCE</scope>
    <source>
        <strain evidence="3">PSN293</strain>
    </source>
</reference>
<dbReference type="GO" id="GO:0016758">
    <property type="term" value="F:hexosyltransferase activity"/>
    <property type="evidence" value="ECO:0007669"/>
    <property type="project" value="UniProtKB-ARBA"/>
</dbReference>
<dbReference type="Pfam" id="PF06722">
    <property type="entry name" value="EryCIII-like_C"/>
    <property type="match status" value="1"/>
</dbReference>
<dbReference type="AlphaFoldDB" id="A0AAN6YG90"/>
<dbReference type="GO" id="GO:0008194">
    <property type="term" value="F:UDP-glycosyltransferase activity"/>
    <property type="evidence" value="ECO:0007669"/>
    <property type="project" value="InterPro"/>
</dbReference>
<comment type="caution">
    <text evidence="3">The sequence shown here is derived from an EMBL/GenBank/DDBJ whole genome shotgun (WGS) entry which is preliminary data.</text>
</comment>
<accession>A0AAN6YG90</accession>
<dbReference type="EMBL" id="MU858078">
    <property type="protein sequence ID" value="KAK4215592.1"/>
    <property type="molecule type" value="Genomic_DNA"/>
</dbReference>
<reference evidence="3" key="1">
    <citation type="journal article" date="2023" name="Mol. Phylogenet. Evol.">
        <title>Genome-scale phylogeny and comparative genomics of the fungal order Sordariales.</title>
        <authorList>
            <person name="Hensen N."/>
            <person name="Bonometti L."/>
            <person name="Westerberg I."/>
            <person name="Brannstrom I.O."/>
            <person name="Guillou S."/>
            <person name="Cros-Aarteil S."/>
            <person name="Calhoun S."/>
            <person name="Haridas S."/>
            <person name="Kuo A."/>
            <person name="Mondo S."/>
            <person name="Pangilinan J."/>
            <person name="Riley R."/>
            <person name="LaButti K."/>
            <person name="Andreopoulos B."/>
            <person name="Lipzen A."/>
            <person name="Chen C."/>
            <person name="Yan M."/>
            <person name="Daum C."/>
            <person name="Ng V."/>
            <person name="Clum A."/>
            <person name="Steindorff A."/>
            <person name="Ohm R.A."/>
            <person name="Martin F."/>
            <person name="Silar P."/>
            <person name="Natvig D.O."/>
            <person name="Lalanne C."/>
            <person name="Gautier V."/>
            <person name="Ament-Velasquez S.L."/>
            <person name="Kruys A."/>
            <person name="Hutchinson M.I."/>
            <person name="Powell A.J."/>
            <person name="Barry K."/>
            <person name="Miller A.N."/>
            <person name="Grigoriev I.V."/>
            <person name="Debuchy R."/>
            <person name="Gladieux P."/>
            <person name="Hiltunen Thoren M."/>
            <person name="Johannesson H."/>
        </authorList>
    </citation>
    <scope>NUCLEOTIDE SEQUENCE</scope>
    <source>
        <strain evidence="3">PSN293</strain>
    </source>
</reference>